<dbReference type="AlphaFoldDB" id="A0A7M5TQX5"/>
<evidence type="ECO:0000256" key="1">
    <source>
        <dbReference type="SAM" id="Phobius"/>
    </source>
</evidence>
<proteinExistence type="predicted"/>
<accession>A0A7M5TQX5</accession>
<feature type="transmembrane region" description="Helical" evidence="1">
    <location>
        <begin position="73"/>
        <end position="90"/>
    </location>
</feature>
<keyword evidence="1" id="KW-1133">Transmembrane helix</keyword>
<dbReference type="Proteomes" id="UP000594262">
    <property type="component" value="Unplaced"/>
</dbReference>
<protein>
    <submittedName>
        <fullName evidence="2">Uncharacterized protein</fullName>
    </submittedName>
</protein>
<evidence type="ECO:0000313" key="2">
    <source>
        <dbReference type="EnsemblMetazoa" id="CLYHEMP000540.1"/>
    </source>
</evidence>
<dbReference type="EnsemblMetazoa" id="CLYHEMT000540.1">
    <property type="protein sequence ID" value="CLYHEMP000540.1"/>
    <property type="gene ID" value="CLYHEMG000540"/>
</dbReference>
<keyword evidence="1" id="KW-0472">Membrane</keyword>
<feature type="transmembrane region" description="Helical" evidence="1">
    <location>
        <begin position="121"/>
        <end position="138"/>
    </location>
</feature>
<name>A0A7M5TQX5_9CNID</name>
<keyword evidence="3" id="KW-1185">Reference proteome</keyword>
<evidence type="ECO:0000313" key="3">
    <source>
        <dbReference type="Proteomes" id="UP000594262"/>
    </source>
</evidence>
<organism evidence="2 3">
    <name type="scientific">Clytia hemisphaerica</name>
    <dbReference type="NCBI Taxonomy" id="252671"/>
    <lineage>
        <taxon>Eukaryota</taxon>
        <taxon>Metazoa</taxon>
        <taxon>Cnidaria</taxon>
        <taxon>Hydrozoa</taxon>
        <taxon>Hydroidolina</taxon>
        <taxon>Leptothecata</taxon>
        <taxon>Obeliida</taxon>
        <taxon>Clytiidae</taxon>
        <taxon>Clytia</taxon>
    </lineage>
</organism>
<feature type="transmembrane region" description="Helical" evidence="1">
    <location>
        <begin position="203"/>
        <end position="220"/>
    </location>
</feature>
<sequence length="221" mass="25071">MEIYGYMFPIVEESVNTTIFEDLYNFVFGKVKHIPKIEVWNDMYKLWGVITLYFSRCYIVSPKLFYARRIRNSLIVLVHVCMVSVAFYYYKINGLTSQSLILSKPPPPPPTPSLMEQITPIMPYILIPVVIVFTVYCVAIFTSTAILTTFATFFAIGVNTILGCPSNKEDKSNGDGEATTSIDVTSPQTTLEEDIKEWLTDLVNFYISFVIGIVVVSFFSL</sequence>
<reference evidence="2" key="1">
    <citation type="submission" date="2021-01" db="UniProtKB">
        <authorList>
            <consortium name="EnsemblMetazoa"/>
        </authorList>
    </citation>
    <scope>IDENTIFICATION</scope>
</reference>
<feature type="transmembrane region" description="Helical" evidence="1">
    <location>
        <begin position="145"/>
        <end position="162"/>
    </location>
</feature>
<keyword evidence="1" id="KW-0812">Transmembrane</keyword>